<reference evidence="3 4" key="1">
    <citation type="journal article" date="2018" name="Nat. Ecol. Evol.">
        <title>Pezizomycetes genomes reveal the molecular basis of ectomycorrhizal truffle lifestyle.</title>
        <authorList>
            <person name="Murat C."/>
            <person name="Payen T."/>
            <person name="Noel B."/>
            <person name="Kuo A."/>
            <person name="Morin E."/>
            <person name="Chen J."/>
            <person name="Kohler A."/>
            <person name="Krizsan K."/>
            <person name="Balestrini R."/>
            <person name="Da Silva C."/>
            <person name="Montanini B."/>
            <person name="Hainaut M."/>
            <person name="Levati E."/>
            <person name="Barry K.W."/>
            <person name="Belfiori B."/>
            <person name="Cichocki N."/>
            <person name="Clum A."/>
            <person name="Dockter R.B."/>
            <person name="Fauchery L."/>
            <person name="Guy J."/>
            <person name="Iotti M."/>
            <person name="Le Tacon F."/>
            <person name="Lindquist E.A."/>
            <person name="Lipzen A."/>
            <person name="Malagnac F."/>
            <person name="Mello A."/>
            <person name="Molinier V."/>
            <person name="Miyauchi S."/>
            <person name="Poulain J."/>
            <person name="Riccioni C."/>
            <person name="Rubini A."/>
            <person name="Sitrit Y."/>
            <person name="Splivallo R."/>
            <person name="Traeger S."/>
            <person name="Wang M."/>
            <person name="Zifcakova L."/>
            <person name="Wipf D."/>
            <person name="Zambonelli A."/>
            <person name="Paolocci F."/>
            <person name="Nowrousian M."/>
            <person name="Ottonello S."/>
            <person name="Baldrian P."/>
            <person name="Spatafora J.W."/>
            <person name="Henrissat B."/>
            <person name="Nagy L.G."/>
            <person name="Aury J.M."/>
            <person name="Wincker P."/>
            <person name="Grigoriev I.V."/>
            <person name="Bonfante P."/>
            <person name="Martin F.M."/>
        </authorList>
    </citation>
    <scope>NUCLEOTIDE SEQUENCE [LARGE SCALE GENOMIC DNA]</scope>
    <source>
        <strain evidence="3 4">ATCC MYA-4762</strain>
    </source>
</reference>
<feature type="compositionally biased region" description="Basic and acidic residues" evidence="1">
    <location>
        <begin position="232"/>
        <end position="276"/>
    </location>
</feature>
<sequence>MSVPFTRCIPLAPNMFPMLYTYLYLQPVSLPLAVIWPWQQFDGYWHLATIYVLLPIWEISTDMAYPAPHPLSLVPHPLPPALSSSSSSSPSPTTAPSPLTPPTHSPGTESLPSLRMNSSKPREPDTLLTMAADAIKTAAPVRMEFIAIMVVVVGFAIIYSIHKFTFVASNSAVIDSRISCCLSSLVRDYMVKASDRAWEREQKQKEDERKKKDRQWAWKLKKAKIKVKIEREDARRKEEDARRKEEAVGKGDEDGGCRGGEKEGGEEGEKAGREGNDAVSPHIHLVMGGWM</sequence>
<dbReference type="EMBL" id="ML121528">
    <property type="protein sequence ID" value="RPB28977.1"/>
    <property type="molecule type" value="Genomic_DNA"/>
</dbReference>
<dbReference type="Proteomes" id="UP000267821">
    <property type="component" value="Unassembled WGS sequence"/>
</dbReference>
<evidence type="ECO:0000256" key="2">
    <source>
        <dbReference type="SAM" id="Phobius"/>
    </source>
</evidence>
<feature type="transmembrane region" description="Helical" evidence="2">
    <location>
        <begin position="145"/>
        <end position="162"/>
    </location>
</feature>
<gene>
    <name evidence="3" type="ORF">L211DRAFT_864617</name>
</gene>
<feature type="transmembrane region" description="Helical" evidence="2">
    <location>
        <begin position="21"/>
        <end position="38"/>
    </location>
</feature>
<feature type="compositionally biased region" description="Polar residues" evidence="1">
    <location>
        <begin position="107"/>
        <end position="119"/>
    </location>
</feature>
<keyword evidence="4" id="KW-1185">Reference proteome</keyword>
<feature type="compositionally biased region" description="Pro residues" evidence="1">
    <location>
        <begin position="93"/>
        <end position="104"/>
    </location>
</feature>
<protein>
    <submittedName>
        <fullName evidence="3">Uncharacterized protein</fullName>
    </submittedName>
</protein>
<feature type="region of interest" description="Disordered" evidence="1">
    <location>
        <begin position="232"/>
        <end position="291"/>
    </location>
</feature>
<evidence type="ECO:0000313" key="4">
    <source>
        <dbReference type="Proteomes" id="UP000267821"/>
    </source>
</evidence>
<feature type="region of interest" description="Disordered" evidence="1">
    <location>
        <begin position="82"/>
        <end position="122"/>
    </location>
</feature>
<name>A0A3N4M1T2_9PEZI</name>
<organism evidence="3 4">
    <name type="scientific">Terfezia boudieri ATCC MYA-4762</name>
    <dbReference type="NCBI Taxonomy" id="1051890"/>
    <lineage>
        <taxon>Eukaryota</taxon>
        <taxon>Fungi</taxon>
        <taxon>Dikarya</taxon>
        <taxon>Ascomycota</taxon>
        <taxon>Pezizomycotina</taxon>
        <taxon>Pezizomycetes</taxon>
        <taxon>Pezizales</taxon>
        <taxon>Pezizaceae</taxon>
        <taxon>Terfezia</taxon>
    </lineage>
</organism>
<evidence type="ECO:0000313" key="3">
    <source>
        <dbReference type="EMBL" id="RPB28977.1"/>
    </source>
</evidence>
<feature type="transmembrane region" description="Helical" evidence="2">
    <location>
        <begin position="44"/>
        <end position="65"/>
    </location>
</feature>
<feature type="compositionally biased region" description="Low complexity" evidence="1">
    <location>
        <begin position="82"/>
        <end position="92"/>
    </location>
</feature>
<proteinExistence type="predicted"/>
<evidence type="ECO:0000256" key="1">
    <source>
        <dbReference type="SAM" id="MobiDB-lite"/>
    </source>
</evidence>
<dbReference type="AlphaFoldDB" id="A0A3N4M1T2"/>
<accession>A0A3N4M1T2</accession>
<keyword evidence="2" id="KW-0472">Membrane</keyword>
<keyword evidence="2" id="KW-0812">Transmembrane</keyword>
<keyword evidence="2" id="KW-1133">Transmembrane helix</keyword>
<dbReference type="InParanoid" id="A0A3N4M1T2"/>